<proteinExistence type="predicted"/>
<reference evidence="2 3" key="1">
    <citation type="journal article" date="2007" name="Nature">
        <title>Evolution of genes and genomes on the Drosophila phylogeny.</title>
        <authorList>
            <consortium name="Drosophila 12 Genomes Consortium"/>
            <person name="Clark A.G."/>
            <person name="Eisen M.B."/>
            <person name="Smith D.R."/>
            <person name="Bergman C.M."/>
            <person name="Oliver B."/>
            <person name="Markow T.A."/>
            <person name="Kaufman T.C."/>
            <person name="Kellis M."/>
            <person name="Gelbart W."/>
            <person name="Iyer V.N."/>
            <person name="Pollard D.A."/>
            <person name="Sackton T.B."/>
            <person name="Larracuente A.M."/>
            <person name="Singh N.D."/>
            <person name="Abad J.P."/>
            <person name="Abt D.N."/>
            <person name="Adryan B."/>
            <person name="Aguade M."/>
            <person name="Akashi H."/>
            <person name="Anderson W.W."/>
            <person name="Aquadro C.F."/>
            <person name="Ardell D.H."/>
            <person name="Arguello R."/>
            <person name="Artieri C.G."/>
            <person name="Barbash D.A."/>
            <person name="Barker D."/>
            <person name="Barsanti P."/>
            <person name="Batterham P."/>
            <person name="Batzoglou S."/>
            <person name="Begun D."/>
            <person name="Bhutkar A."/>
            <person name="Blanco E."/>
            <person name="Bosak S.A."/>
            <person name="Bradley R.K."/>
            <person name="Brand A.D."/>
            <person name="Brent M.R."/>
            <person name="Brooks A.N."/>
            <person name="Brown R.H."/>
            <person name="Butlin R.K."/>
            <person name="Caggese C."/>
            <person name="Calvi B.R."/>
            <person name="Bernardo de Carvalho A."/>
            <person name="Caspi A."/>
            <person name="Castrezana S."/>
            <person name="Celniker S.E."/>
            <person name="Chang J.L."/>
            <person name="Chapple C."/>
            <person name="Chatterji S."/>
            <person name="Chinwalla A."/>
            <person name="Civetta A."/>
            <person name="Clifton S.W."/>
            <person name="Comeron J.M."/>
            <person name="Costello J.C."/>
            <person name="Coyne J.A."/>
            <person name="Daub J."/>
            <person name="David R.G."/>
            <person name="Delcher A.L."/>
            <person name="Delehaunty K."/>
            <person name="Do C.B."/>
            <person name="Ebling H."/>
            <person name="Edwards K."/>
            <person name="Eickbush T."/>
            <person name="Evans J.D."/>
            <person name="Filipski A."/>
            <person name="Findeiss S."/>
            <person name="Freyhult E."/>
            <person name="Fulton L."/>
            <person name="Fulton R."/>
            <person name="Garcia A.C."/>
            <person name="Gardiner A."/>
            <person name="Garfield D.A."/>
            <person name="Garvin B.E."/>
            <person name="Gibson G."/>
            <person name="Gilbert D."/>
            <person name="Gnerre S."/>
            <person name="Godfrey J."/>
            <person name="Good R."/>
            <person name="Gotea V."/>
            <person name="Gravely B."/>
            <person name="Greenberg A.J."/>
            <person name="Griffiths-Jones S."/>
            <person name="Gross S."/>
            <person name="Guigo R."/>
            <person name="Gustafson E.A."/>
            <person name="Haerty W."/>
            <person name="Hahn M.W."/>
            <person name="Halligan D.L."/>
            <person name="Halpern A.L."/>
            <person name="Halter G.M."/>
            <person name="Han M.V."/>
            <person name="Heger A."/>
            <person name="Hillier L."/>
            <person name="Hinrichs A.S."/>
            <person name="Holmes I."/>
            <person name="Hoskins R.A."/>
            <person name="Hubisz M.J."/>
            <person name="Hultmark D."/>
            <person name="Huntley M.A."/>
            <person name="Jaffe D.B."/>
            <person name="Jagadeeshan S."/>
            <person name="Jeck W.R."/>
            <person name="Johnson J."/>
            <person name="Jones C.D."/>
            <person name="Jordan W.C."/>
            <person name="Karpen G.H."/>
            <person name="Kataoka E."/>
            <person name="Keightley P.D."/>
            <person name="Kheradpour P."/>
            <person name="Kirkness E.F."/>
            <person name="Koerich L.B."/>
            <person name="Kristiansen K."/>
            <person name="Kudrna D."/>
            <person name="Kulathinal R.J."/>
            <person name="Kumar S."/>
            <person name="Kwok R."/>
            <person name="Lander E."/>
            <person name="Langley C.H."/>
            <person name="Lapoint R."/>
            <person name="Lazzaro B.P."/>
            <person name="Lee S.J."/>
            <person name="Levesque L."/>
            <person name="Li R."/>
            <person name="Lin C.F."/>
            <person name="Lin M.F."/>
            <person name="Lindblad-Toh K."/>
            <person name="Llopart A."/>
            <person name="Long M."/>
            <person name="Low L."/>
            <person name="Lozovsky E."/>
            <person name="Lu J."/>
            <person name="Luo M."/>
            <person name="Machado C.A."/>
            <person name="Makalowski W."/>
            <person name="Marzo M."/>
            <person name="Matsuda M."/>
            <person name="Matzkin L."/>
            <person name="McAllister B."/>
            <person name="McBride C.S."/>
            <person name="McKernan B."/>
            <person name="McKernan K."/>
            <person name="Mendez-Lago M."/>
            <person name="Minx P."/>
            <person name="Mollenhauer M.U."/>
            <person name="Montooth K."/>
            <person name="Mount S.M."/>
            <person name="Mu X."/>
            <person name="Myers E."/>
            <person name="Negre B."/>
            <person name="Newfeld S."/>
            <person name="Nielsen R."/>
            <person name="Noor M.A."/>
            <person name="O'Grady P."/>
            <person name="Pachter L."/>
            <person name="Papaceit M."/>
            <person name="Parisi M.J."/>
            <person name="Parisi M."/>
            <person name="Parts L."/>
            <person name="Pedersen J.S."/>
            <person name="Pesole G."/>
            <person name="Phillippy A.M."/>
            <person name="Ponting C.P."/>
            <person name="Pop M."/>
            <person name="Porcelli D."/>
            <person name="Powell J.R."/>
            <person name="Prohaska S."/>
            <person name="Pruitt K."/>
            <person name="Puig M."/>
            <person name="Quesneville H."/>
            <person name="Ram K.R."/>
            <person name="Rand D."/>
            <person name="Rasmussen M.D."/>
            <person name="Reed L.K."/>
            <person name="Reenan R."/>
            <person name="Reily A."/>
            <person name="Remington K.A."/>
            <person name="Rieger T.T."/>
            <person name="Ritchie M.G."/>
            <person name="Robin C."/>
            <person name="Rogers Y.H."/>
            <person name="Rohde C."/>
            <person name="Rozas J."/>
            <person name="Rubenfield M.J."/>
            <person name="Ruiz A."/>
            <person name="Russo S."/>
            <person name="Salzberg S.L."/>
            <person name="Sanchez-Gracia A."/>
            <person name="Saranga D.J."/>
            <person name="Sato H."/>
            <person name="Schaeffer S.W."/>
            <person name="Schatz M.C."/>
            <person name="Schlenke T."/>
            <person name="Schwartz R."/>
            <person name="Segarra C."/>
            <person name="Singh R.S."/>
            <person name="Sirot L."/>
            <person name="Sirota M."/>
            <person name="Sisneros N.B."/>
            <person name="Smith C.D."/>
            <person name="Smith T.F."/>
            <person name="Spieth J."/>
            <person name="Stage D.E."/>
            <person name="Stark A."/>
            <person name="Stephan W."/>
            <person name="Strausberg R.L."/>
            <person name="Strempel S."/>
            <person name="Sturgill D."/>
            <person name="Sutton G."/>
            <person name="Sutton G.G."/>
            <person name="Tao W."/>
            <person name="Teichmann S."/>
            <person name="Tobari Y.N."/>
            <person name="Tomimura Y."/>
            <person name="Tsolas J.M."/>
            <person name="Valente V.L."/>
            <person name="Venter E."/>
            <person name="Venter J.C."/>
            <person name="Vicario S."/>
            <person name="Vieira F.G."/>
            <person name="Vilella A.J."/>
            <person name="Villasante A."/>
            <person name="Walenz B."/>
            <person name="Wang J."/>
            <person name="Wasserman M."/>
            <person name="Watts T."/>
            <person name="Wilson D."/>
            <person name="Wilson R.K."/>
            <person name="Wing R.A."/>
            <person name="Wolfner M.F."/>
            <person name="Wong A."/>
            <person name="Wong G.K."/>
            <person name="Wu C.I."/>
            <person name="Wu G."/>
            <person name="Yamamoto D."/>
            <person name="Yang H.P."/>
            <person name="Yang S.P."/>
            <person name="Yorke J.A."/>
            <person name="Yoshida K."/>
            <person name="Zdobnov E."/>
            <person name="Zhang P."/>
            <person name="Zhang Y."/>
            <person name="Zimin A.V."/>
            <person name="Baldwin J."/>
            <person name="Abdouelleil A."/>
            <person name="Abdulkadir J."/>
            <person name="Abebe A."/>
            <person name="Abera B."/>
            <person name="Abreu J."/>
            <person name="Acer S.C."/>
            <person name="Aftuck L."/>
            <person name="Alexander A."/>
            <person name="An P."/>
            <person name="Anderson E."/>
            <person name="Anderson S."/>
            <person name="Arachi H."/>
            <person name="Azer M."/>
            <person name="Bachantsang P."/>
            <person name="Barry A."/>
            <person name="Bayul T."/>
            <person name="Berlin A."/>
            <person name="Bessette D."/>
            <person name="Bloom T."/>
            <person name="Blye J."/>
            <person name="Boguslavskiy L."/>
            <person name="Bonnet C."/>
            <person name="Boukhgalter B."/>
            <person name="Bourzgui I."/>
            <person name="Brown A."/>
            <person name="Cahill P."/>
            <person name="Channer S."/>
            <person name="Cheshatsang Y."/>
            <person name="Chuda L."/>
            <person name="Citroen M."/>
            <person name="Collymore A."/>
            <person name="Cooke P."/>
            <person name="Costello M."/>
            <person name="D'Aco K."/>
            <person name="Daza R."/>
            <person name="De Haan G."/>
            <person name="DeGray S."/>
            <person name="DeMaso C."/>
            <person name="Dhargay N."/>
            <person name="Dooley K."/>
            <person name="Dooley E."/>
            <person name="Doricent M."/>
            <person name="Dorje P."/>
            <person name="Dorjee K."/>
            <person name="Dupes A."/>
            <person name="Elong R."/>
            <person name="Falk J."/>
            <person name="Farina A."/>
            <person name="Faro S."/>
            <person name="Ferguson D."/>
            <person name="Fisher S."/>
            <person name="Foley C.D."/>
            <person name="Franke A."/>
            <person name="Friedrich D."/>
            <person name="Gadbois L."/>
            <person name="Gearin G."/>
            <person name="Gearin C.R."/>
            <person name="Giannoukos G."/>
            <person name="Goode T."/>
            <person name="Graham J."/>
            <person name="Grandbois E."/>
            <person name="Grewal S."/>
            <person name="Gyaltsen K."/>
            <person name="Hafez N."/>
            <person name="Hagos B."/>
            <person name="Hall J."/>
            <person name="Henson C."/>
            <person name="Hollinger A."/>
            <person name="Honan T."/>
            <person name="Huard M.D."/>
            <person name="Hughes L."/>
            <person name="Hurhula B."/>
            <person name="Husby M.E."/>
            <person name="Kamat A."/>
            <person name="Kanga B."/>
            <person name="Kashin S."/>
            <person name="Khazanovich D."/>
            <person name="Kisner P."/>
            <person name="Lance K."/>
            <person name="Lara M."/>
            <person name="Lee W."/>
            <person name="Lennon N."/>
            <person name="Letendre F."/>
            <person name="LeVine R."/>
            <person name="Lipovsky A."/>
            <person name="Liu X."/>
            <person name="Liu J."/>
            <person name="Liu S."/>
            <person name="Lokyitsang T."/>
            <person name="Lokyitsang Y."/>
            <person name="Lubonja R."/>
            <person name="Lui A."/>
            <person name="MacDonald P."/>
            <person name="Magnisalis V."/>
            <person name="Maru K."/>
            <person name="Matthews C."/>
            <person name="McCusker W."/>
            <person name="McDonough S."/>
            <person name="Mehta T."/>
            <person name="Meldrim J."/>
            <person name="Meneus L."/>
            <person name="Mihai O."/>
            <person name="Mihalev A."/>
            <person name="Mihova T."/>
            <person name="Mittelman R."/>
            <person name="Mlenga V."/>
            <person name="Montmayeur A."/>
            <person name="Mulrain L."/>
            <person name="Navidi A."/>
            <person name="Naylor J."/>
            <person name="Negash T."/>
            <person name="Nguyen T."/>
            <person name="Nguyen N."/>
            <person name="Nicol R."/>
            <person name="Norbu C."/>
            <person name="Norbu N."/>
            <person name="Novod N."/>
            <person name="O'Neill B."/>
            <person name="Osman S."/>
            <person name="Markiewicz E."/>
            <person name="Oyono O.L."/>
            <person name="Patti C."/>
            <person name="Phunkhang P."/>
            <person name="Pierre F."/>
            <person name="Priest M."/>
            <person name="Raghuraman S."/>
            <person name="Rege F."/>
            <person name="Reyes R."/>
            <person name="Rise C."/>
            <person name="Rogov P."/>
            <person name="Ross K."/>
            <person name="Ryan E."/>
            <person name="Settipalli S."/>
            <person name="Shea T."/>
            <person name="Sherpa N."/>
            <person name="Shi L."/>
            <person name="Shih D."/>
            <person name="Sparrow T."/>
            <person name="Spaulding J."/>
            <person name="Stalker J."/>
            <person name="Stange-Thomann N."/>
            <person name="Stavropoulos S."/>
            <person name="Stone C."/>
            <person name="Strader C."/>
            <person name="Tesfaye S."/>
            <person name="Thomson T."/>
            <person name="Thoulutsang Y."/>
            <person name="Thoulutsang D."/>
            <person name="Topham K."/>
            <person name="Topping I."/>
            <person name="Tsamla T."/>
            <person name="Vassiliev H."/>
            <person name="Vo A."/>
            <person name="Wangchuk T."/>
            <person name="Wangdi T."/>
            <person name="Weiand M."/>
            <person name="Wilkinson J."/>
            <person name="Wilson A."/>
            <person name="Yadav S."/>
            <person name="Young G."/>
            <person name="Yu Q."/>
            <person name="Zembek L."/>
            <person name="Zhong D."/>
            <person name="Zimmer A."/>
            <person name="Zwirko Z."/>
            <person name="Jaffe D.B."/>
            <person name="Alvarez P."/>
            <person name="Brockman W."/>
            <person name="Butler J."/>
            <person name="Chin C."/>
            <person name="Gnerre S."/>
            <person name="Grabherr M."/>
            <person name="Kleber M."/>
            <person name="Mauceli E."/>
            <person name="MacCallum I."/>
        </authorList>
    </citation>
    <scope>NUCLEOTIDE SEQUENCE [LARGE SCALE GENOMIC DNA]</scope>
    <source>
        <strain evidence="3">MSH-3 / Tucson 14011-0111.49</strain>
    </source>
</reference>
<dbReference type="GO" id="GO:0008582">
    <property type="term" value="P:regulation of synaptic assembly at neuromuscular junction"/>
    <property type="evidence" value="ECO:0007669"/>
    <property type="project" value="EnsemblMetazoa"/>
</dbReference>
<feature type="compositionally biased region" description="Basic residues" evidence="1">
    <location>
        <begin position="111"/>
        <end position="122"/>
    </location>
</feature>
<feature type="compositionally biased region" description="Polar residues" evidence="1">
    <location>
        <begin position="53"/>
        <end position="66"/>
    </location>
</feature>
<dbReference type="GO" id="GO:0005634">
    <property type="term" value="C:nucleus"/>
    <property type="evidence" value="ECO:0007669"/>
    <property type="project" value="EnsemblMetazoa"/>
</dbReference>
<feature type="compositionally biased region" description="Basic and acidic residues" evidence="1">
    <location>
        <begin position="78"/>
        <end position="100"/>
    </location>
</feature>
<accession>B4GJN7</accession>
<dbReference type="Proteomes" id="UP000008744">
    <property type="component" value="Unassembled WGS sequence"/>
</dbReference>
<dbReference type="GO" id="GO:0007379">
    <property type="term" value="P:segment specification"/>
    <property type="evidence" value="ECO:0007669"/>
    <property type="project" value="EnsemblMetazoa"/>
</dbReference>
<organism evidence="3">
    <name type="scientific">Drosophila persimilis</name>
    <name type="common">Fruit fly</name>
    <dbReference type="NCBI Taxonomy" id="7234"/>
    <lineage>
        <taxon>Eukaryota</taxon>
        <taxon>Metazoa</taxon>
        <taxon>Ecdysozoa</taxon>
        <taxon>Arthropoda</taxon>
        <taxon>Hexapoda</taxon>
        <taxon>Insecta</taxon>
        <taxon>Pterygota</taxon>
        <taxon>Neoptera</taxon>
        <taxon>Endopterygota</taxon>
        <taxon>Diptera</taxon>
        <taxon>Brachycera</taxon>
        <taxon>Muscomorpha</taxon>
        <taxon>Ephydroidea</taxon>
        <taxon>Drosophilidae</taxon>
        <taxon>Drosophila</taxon>
        <taxon>Sophophora</taxon>
    </lineage>
</organism>
<dbReference type="GO" id="GO:0007350">
    <property type="term" value="P:blastoderm segmentation"/>
    <property type="evidence" value="ECO:0007669"/>
    <property type="project" value="EnsemblMetazoa"/>
</dbReference>
<dbReference type="GO" id="GO:0007411">
    <property type="term" value="P:axon guidance"/>
    <property type="evidence" value="ECO:0007669"/>
    <property type="project" value="EnsemblMetazoa"/>
</dbReference>
<dbReference type="GO" id="GO:0000122">
    <property type="term" value="P:negative regulation of transcription by RNA polymerase II"/>
    <property type="evidence" value="ECO:0007669"/>
    <property type="project" value="EnsemblMetazoa"/>
</dbReference>
<sequence>MDISGNVVVAANNAAIHNKQLPVSEDCVTQGAGDTSVVGMVEYSEGMGDLSQDVHSANELDTSTDGSGKKKKPRKPRTPKDPNKPPRDRTAKVKKTRDPMDPNSTDSPGPGRKRGSVGKRRKQYGEEGIEPPGDGSEVEDNKTAGPPVWIWPPPMANPEPHLWRAELGTGVRWLIARL</sequence>
<dbReference type="EMBL" id="CH479184">
    <property type="protein sequence ID" value="EDW36853.1"/>
    <property type="molecule type" value="Genomic_DNA"/>
</dbReference>
<dbReference type="GO" id="GO:0040011">
    <property type="term" value="P:locomotion"/>
    <property type="evidence" value="ECO:0007669"/>
    <property type="project" value="EnsemblMetazoa"/>
</dbReference>
<dbReference type="GO" id="GO:0016322">
    <property type="term" value="P:neuron remodeling"/>
    <property type="evidence" value="ECO:0007669"/>
    <property type="project" value="EnsemblMetazoa"/>
</dbReference>
<gene>
    <name evidence="2" type="primary">Dper\GL25834</name>
    <name evidence="2" type="ORF">Dper_GL25834</name>
</gene>
<keyword evidence="3" id="KW-1185">Reference proteome</keyword>
<dbReference type="AlphaFoldDB" id="B4GJN7"/>
<dbReference type="GO" id="GO:0046622">
    <property type="term" value="P:positive regulation of organ growth"/>
    <property type="evidence" value="ECO:0007669"/>
    <property type="project" value="EnsemblMetazoa"/>
</dbReference>
<evidence type="ECO:0000313" key="3">
    <source>
        <dbReference type="Proteomes" id="UP000008744"/>
    </source>
</evidence>
<dbReference type="STRING" id="7234.B4GJN7"/>
<evidence type="ECO:0000256" key="1">
    <source>
        <dbReference type="SAM" id="MobiDB-lite"/>
    </source>
</evidence>
<evidence type="ECO:0000313" key="2">
    <source>
        <dbReference type="EMBL" id="EDW36853.1"/>
    </source>
</evidence>
<dbReference type="GO" id="GO:0007507">
    <property type="term" value="P:heart development"/>
    <property type="evidence" value="ECO:0007669"/>
    <property type="project" value="EnsemblMetazoa"/>
</dbReference>
<dbReference type="GO" id="GO:1903688">
    <property type="term" value="P:positive regulation of border follicle cell migration"/>
    <property type="evidence" value="ECO:0007669"/>
    <property type="project" value="EnsemblMetazoa"/>
</dbReference>
<dbReference type="GO" id="GO:0007614">
    <property type="term" value="P:short-term memory"/>
    <property type="evidence" value="ECO:0007669"/>
    <property type="project" value="EnsemblMetazoa"/>
</dbReference>
<feature type="region of interest" description="Disordered" evidence="1">
    <location>
        <begin position="44"/>
        <end position="153"/>
    </location>
</feature>
<name>B4GJN7_DROPE</name>
<dbReference type="HOGENOM" id="CLU_1512188_0_0_1"/>
<protein>
    <submittedName>
        <fullName evidence="2">GL25834</fullName>
    </submittedName>
</protein>
<dbReference type="eggNOG" id="KOG0384">
    <property type="taxonomic scope" value="Eukaryota"/>
</dbReference>
<dbReference type="OrthoDB" id="5857104at2759"/>
<dbReference type="GO" id="GO:0007476">
    <property type="term" value="P:imaginal disc-derived wing morphogenesis"/>
    <property type="evidence" value="ECO:0007669"/>
    <property type="project" value="EnsemblMetazoa"/>
</dbReference>
<dbReference type="GO" id="GO:1902685">
    <property type="term" value="P:positive regulation of receptor localization to synapse"/>
    <property type="evidence" value="ECO:0007669"/>
    <property type="project" value="EnsemblMetazoa"/>
</dbReference>